<dbReference type="SUPFAM" id="SSF88946">
    <property type="entry name" value="Sigma2 domain of RNA polymerase sigma factors"/>
    <property type="match status" value="1"/>
</dbReference>
<dbReference type="InterPro" id="IPR036388">
    <property type="entry name" value="WH-like_DNA-bd_sf"/>
</dbReference>
<dbReference type="GO" id="GO:0003677">
    <property type="term" value="F:DNA binding"/>
    <property type="evidence" value="ECO:0007669"/>
    <property type="project" value="InterPro"/>
</dbReference>
<dbReference type="GO" id="GO:0006352">
    <property type="term" value="P:DNA-templated transcription initiation"/>
    <property type="evidence" value="ECO:0007669"/>
    <property type="project" value="InterPro"/>
</dbReference>
<feature type="domain" description="RNA polymerase sigma-70 region 2" evidence="6">
    <location>
        <begin position="42"/>
        <end position="106"/>
    </location>
</feature>
<evidence type="ECO:0000259" key="7">
    <source>
        <dbReference type="Pfam" id="PF08281"/>
    </source>
</evidence>
<dbReference type="InterPro" id="IPR013324">
    <property type="entry name" value="RNA_pol_sigma_r3/r4-like"/>
</dbReference>
<dbReference type="PANTHER" id="PTHR43133:SF46">
    <property type="entry name" value="RNA POLYMERASE SIGMA-70 FACTOR ECF SUBFAMILY"/>
    <property type="match status" value="1"/>
</dbReference>
<dbReference type="Gene3D" id="1.10.10.10">
    <property type="entry name" value="Winged helix-like DNA-binding domain superfamily/Winged helix DNA-binding domain"/>
    <property type="match status" value="1"/>
</dbReference>
<dbReference type="SUPFAM" id="SSF88659">
    <property type="entry name" value="Sigma3 and sigma4 domains of RNA polymerase sigma factors"/>
    <property type="match status" value="1"/>
</dbReference>
<dbReference type="InterPro" id="IPR039425">
    <property type="entry name" value="RNA_pol_sigma-70-like"/>
</dbReference>
<dbReference type="CDD" id="cd06171">
    <property type="entry name" value="Sigma70_r4"/>
    <property type="match status" value="1"/>
</dbReference>
<dbReference type="GO" id="GO:0016987">
    <property type="term" value="F:sigma factor activity"/>
    <property type="evidence" value="ECO:0007669"/>
    <property type="project" value="UniProtKB-KW"/>
</dbReference>
<dbReference type="PANTHER" id="PTHR43133">
    <property type="entry name" value="RNA POLYMERASE ECF-TYPE SIGMA FACTO"/>
    <property type="match status" value="1"/>
</dbReference>
<evidence type="ECO:0000256" key="2">
    <source>
        <dbReference type="ARBA" id="ARBA00023015"/>
    </source>
</evidence>
<dbReference type="InterPro" id="IPR014284">
    <property type="entry name" value="RNA_pol_sigma-70_dom"/>
</dbReference>
<name>A0A318ECF7_9GAMM</name>
<comment type="caution">
    <text evidence="8">The sequence shown here is derived from an EMBL/GenBank/DDBJ whole genome shotgun (WGS) entry which is preliminary data.</text>
</comment>
<dbReference type="Gene3D" id="1.10.1740.10">
    <property type="match status" value="1"/>
</dbReference>
<evidence type="ECO:0000256" key="1">
    <source>
        <dbReference type="ARBA" id="ARBA00010641"/>
    </source>
</evidence>
<keyword evidence="2" id="KW-0805">Transcription regulation</keyword>
<feature type="region of interest" description="Disordered" evidence="5">
    <location>
        <begin position="1"/>
        <end position="22"/>
    </location>
</feature>
<organism evidence="8 9">
    <name type="scientific">Sinimarinibacterium flocculans</name>
    <dbReference type="NCBI Taxonomy" id="985250"/>
    <lineage>
        <taxon>Bacteria</taxon>
        <taxon>Pseudomonadati</taxon>
        <taxon>Pseudomonadota</taxon>
        <taxon>Gammaproteobacteria</taxon>
        <taxon>Nevskiales</taxon>
        <taxon>Nevskiaceae</taxon>
        <taxon>Sinimarinibacterium</taxon>
    </lineage>
</organism>
<evidence type="ECO:0000256" key="3">
    <source>
        <dbReference type="ARBA" id="ARBA00023082"/>
    </source>
</evidence>
<sequence length="201" mass="22522">MAWTADRIPGVQSGANDDDQNAGDAELVRRAAAGDARAFERLYRANVGRVYGLCVRLTDGDRARAEQYTQDAFVRAWEKLDGFRGEAQFSTWLHRLTVNLVLGERRLLRRWVSFDDHVAAGEDGEAAEAAAFGEHPQQRVGDRMDLERALAKLPRGARAVLMLHDVEGYRHDEIAALTGIAVGTSKAQLHRARKLMKEWLR</sequence>
<comment type="similarity">
    <text evidence="1">Belongs to the sigma-70 factor family. ECF subfamily.</text>
</comment>
<protein>
    <submittedName>
        <fullName evidence="8">RNA polymerase sigma-70 factor (ECF subfamily)</fullName>
    </submittedName>
</protein>
<dbReference type="Pfam" id="PF08281">
    <property type="entry name" value="Sigma70_r4_2"/>
    <property type="match status" value="1"/>
</dbReference>
<evidence type="ECO:0000259" key="6">
    <source>
        <dbReference type="Pfam" id="PF04542"/>
    </source>
</evidence>
<evidence type="ECO:0000313" key="8">
    <source>
        <dbReference type="EMBL" id="PXV70171.1"/>
    </source>
</evidence>
<dbReference type="AlphaFoldDB" id="A0A318ECF7"/>
<dbReference type="InterPro" id="IPR013325">
    <property type="entry name" value="RNA_pol_sigma_r2"/>
</dbReference>
<gene>
    <name evidence="8" type="ORF">C8D93_10223</name>
</gene>
<keyword evidence="4" id="KW-0804">Transcription</keyword>
<keyword evidence="3" id="KW-0731">Sigma factor</keyword>
<dbReference type="InterPro" id="IPR007627">
    <property type="entry name" value="RNA_pol_sigma70_r2"/>
</dbReference>
<keyword evidence="9" id="KW-1185">Reference proteome</keyword>
<accession>A0A318ECF7</accession>
<dbReference type="OrthoDB" id="9780326at2"/>
<dbReference type="Pfam" id="PF04542">
    <property type="entry name" value="Sigma70_r2"/>
    <property type="match status" value="1"/>
</dbReference>
<evidence type="ECO:0000256" key="5">
    <source>
        <dbReference type="SAM" id="MobiDB-lite"/>
    </source>
</evidence>
<dbReference type="EMBL" id="QICN01000002">
    <property type="protein sequence ID" value="PXV70171.1"/>
    <property type="molecule type" value="Genomic_DNA"/>
</dbReference>
<reference evidence="8 9" key="1">
    <citation type="submission" date="2018-04" db="EMBL/GenBank/DDBJ databases">
        <title>Genomic Encyclopedia of Type Strains, Phase IV (KMG-IV): sequencing the most valuable type-strain genomes for metagenomic binning, comparative biology and taxonomic classification.</title>
        <authorList>
            <person name="Goeker M."/>
        </authorList>
    </citation>
    <scope>NUCLEOTIDE SEQUENCE [LARGE SCALE GENOMIC DNA]</scope>
    <source>
        <strain evidence="8 9">DSM 104150</strain>
    </source>
</reference>
<evidence type="ECO:0000256" key="4">
    <source>
        <dbReference type="ARBA" id="ARBA00023163"/>
    </source>
</evidence>
<proteinExistence type="inferred from homology"/>
<dbReference type="InterPro" id="IPR013249">
    <property type="entry name" value="RNA_pol_sigma70_r4_t2"/>
</dbReference>
<dbReference type="Proteomes" id="UP000248330">
    <property type="component" value="Unassembled WGS sequence"/>
</dbReference>
<evidence type="ECO:0000313" key="9">
    <source>
        <dbReference type="Proteomes" id="UP000248330"/>
    </source>
</evidence>
<dbReference type="NCBIfam" id="TIGR02937">
    <property type="entry name" value="sigma70-ECF"/>
    <property type="match status" value="1"/>
</dbReference>
<feature type="domain" description="RNA polymerase sigma factor 70 region 4 type 2" evidence="7">
    <location>
        <begin position="144"/>
        <end position="196"/>
    </location>
</feature>